<reference evidence="2" key="1">
    <citation type="journal article" date="2017" name="Nat. Ecol. Evol.">
        <title>Genome expansion and lineage-specific genetic innovations in the forest pathogenic fungi Armillaria.</title>
        <authorList>
            <person name="Sipos G."/>
            <person name="Prasanna A.N."/>
            <person name="Walter M.C."/>
            <person name="O'Connor E."/>
            <person name="Balint B."/>
            <person name="Krizsan K."/>
            <person name="Kiss B."/>
            <person name="Hess J."/>
            <person name="Varga T."/>
            <person name="Slot J."/>
            <person name="Riley R."/>
            <person name="Boka B."/>
            <person name="Rigling D."/>
            <person name="Barry K."/>
            <person name="Lee J."/>
            <person name="Mihaltcheva S."/>
            <person name="LaButti K."/>
            <person name="Lipzen A."/>
            <person name="Waldron R."/>
            <person name="Moloney N.M."/>
            <person name="Sperisen C."/>
            <person name="Kredics L."/>
            <person name="Vagvoelgyi C."/>
            <person name="Patrignani A."/>
            <person name="Fitzpatrick D."/>
            <person name="Nagy I."/>
            <person name="Doyle S."/>
            <person name="Anderson J.B."/>
            <person name="Grigoriev I.V."/>
            <person name="Gueldener U."/>
            <person name="Muensterkoetter M."/>
            <person name="Nagy L.G."/>
        </authorList>
    </citation>
    <scope>NUCLEOTIDE SEQUENCE [LARGE SCALE GENOMIC DNA]</scope>
    <source>
        <strain evidence="2">C18/9</strain>
    </source>
</reference>
<gene>
    <name evidence="1" type="ORF">ARMOST_21501</name>
</gene>
<dbReference type="OrthoDB" id="3088132at2759"/>
<dbReference type="EMBL" id="FUEG01000050">
    <property type="protein sequence ID" value="SJL17931.1"/>
    <property type="molecule type" value="Genomic_DNA"/>
</dbReference>
<accession>A0A284SAA7</accession>
<name>A0A284SAA7_ARMOS</name>
<dbReference type="AlphaFoldDB" id="A0A284SAA7"/>
<protein>
    <submittedName>
        <fullName evidence="1">Uncharacterized protein</fullName>
    </submittedName>
</protein>
<dbReference type="Proteomes" id="UP000219338">
    <property type="component" value="Unassembled WGS sequence"/>
</dbReference>
<proteinExistence type="predicted"/>
<sequence length="141" mass="15868">MSFKFAFPFGTSYCRRLGGAWTRFTSLYLTSQKLTNTPVDLDGECMPIGITLWRPTDAHLGKLKRLSIVDTCCDAGCHDILHLAHALERPFSSLEELVLEIPLLDNMHQKLMQLIPAFPMLKNGHIVSRTNETSLDLATHN</sequence>
<evidence type="ECO:0000313" key="2">
    <source>
        <dbReference type="Proteomes" id="UP000219338"/>
    </source>
</evidence>
<keyword evidence="2" id="KW-1185">Reference proteome</keyword>
<organism evidence="1 2">
    <name type="scientific">Armillaria ostoyae</name>
    <name type="common">Armillaria root rot fungus</name>
    <dbReference type="NCBI Taxonomy" id="47428"/>
    <lineage>
        <taxon>Eukaryota</taxon>
        <taxon>Fungi</taxon>
        <taxon>Dikarya</taxon>
        <taxon>Basidiomycota</taxon>
        <taxon>Agaricomycotina</taxon>
        <taxon>Agaricomycetes</taxon>
        <taxon>Agaricomycetidae</taxon>
        <taxon>Agaricales</taxon>
        <taxon>Marasmiineae</taxon>
        <taxon>Physalacriaceae</taxon>
        <taxon>Armillaria</taxon>
    </lineage>
</organism>
<evidence type="ECO:0000313" key="1">
    <source>
        <dbReference type="EMBL" id="SJL17931.1"/>
    </source>
</evidence>